<feature type="transmembrane region" description="Helical" evidence="1">
    <location>
        <begin position="125"/>
        <end position="149"/>
    </location>
</feature>
<keyword evidence="1" id="KW-0812">Transmembrane</keyword>
<protein>
    <submittedName>
        <fullName evidence="2">Uncharacterized protein</fullName>
    </submittedName>
</protein>
<evidence type="ECO:0000313" key="3">
    <source>
        <dbReference type="Proteomes" id="UP000324629"/>
    </source>
</evidence>
<keyword evidence="1" id="KW-1133">Transmembrane helix</keyword>
<keyword evidence="3" id="KW-1185">Reference proteome</keyword>
<proteinExistence type="predicted"/>
<dbReference type="EMBL" id="QNGE01003891">
    <property type="protein sequence ID" value="KAA3673480.1"/>
    <property type="molecule type" value="Genomic_DNA"/>
</dbReference>
<keyword evidence="1" id="KW-0472">Membrane</keyword>
<reference evidence="2 3" key="1">
    <citation type="journal article" date="2019" name="Gigascience">
        <title>Whole-genome sequence of the oriental lung fluke Paragonimus westermani.</title>
        <authorList>
            <person name="Oey H."/>
            <person name="Zakrzewski M."/>
            <person name="Narain K."/>
            <person name="Devi K.R."/>
            <person name="Agatsuma T."/>
            <person name="Nawaratna S."/>
            <person name="Gobert G.N."/>
            <person name="Jones M.K."/>
            <person name="Ragan M.A."/>
            <person name="McManus D.P."/>
            <person name="Krause L."/>
        </authorList>
    </citation>
    <scope>NUCLEOTIDE SEQUENCE [LARGE SCALE GENOMIC DNA]</scope>
    <source>
        <strain evidence="2 3">IND2009</strain>
    </source>
</reference>
<accession>A0A5J4NDF2</accession>
<dbReference type="AlphaFoldDB" id="A0A5J4NDF2"/>
<evidence type="ECO:0000256" key="1">
    <source>
        <dbReference type="SAM" id="Phobius"/>
    </source>
</evidence>
<gene>
    <name evidence="2" type="ORF">DEA37_0004347</name>
</gene>
<name>A0A5J4NDF2_9TREM</name>
<dbReference type="Proteomes" id="UP000324629">
    <property type="component" value="Unassembled WGS sequence"/>
</dbReference>
<organism evidence="2 3">
    <name type="scientific">Paragonimus westermani</name>
    <dbReference type="NCBI Taxonomy" id="34504"/>
    <lineage>
        <taxon>Eukaryota</taxon>
        <taxon>Metazoa</taxon>
        <taxon>Spiralia</taxon>
        <taxon>Lophotrochozoa</taxon>
        <taxon>Platyhelminthes</taxon>
        <taxon>Trematoda</taxon>
        <taxon>Digenea</taxon>
        <taxon>Plagiorchiida</taxon>
        <taxon>Troglotremata</taxon>
        <taxon>Troglotrematidae</taxon>
        <taxon>Paragonimus</taxon>
    </lineage>
</organism>
<comment type="caution">
    <text evidence="2">The sequence shown here is derived from an EMBL/GenBank/DDBJ whole genome shotgun (WGS) entry which is preliminary data.</text>
</comment>
<evidence type="ECO:0000313" key="2">
    <source>
        <dbReference type="EMBL" id="KAA3673480.1"/>
    </source>
</evidence>
<sequence>MSPATDGQEVNTHVTRIMRPYSNSADRQPFVPNEPIIESSCATVIPVNVSLASSVLGYASTYPPGIKGQKQSQFTALTSTSLPGPTTTARLTVGDPSKVAINIITSEVEEFSEYWDHNIFAKARIGAVGIASIASICLFCTVGASTWIYQGSGK</sequence>